<feature type="compositionally biased region" description="Basic and acidic residues" evidence="1">
    <location>
        <begin position="367"/>
        <end position="377"/>
    </location>
</feature>
<proteinExistence type="predicted"/>
<feature type="region of interest" description="Disordered" evidence="1">
    <location>
        <begin position="352"/>
        <end position="377"/>
    </location>
</feature>
<evidence type="ECO:0000256" key="2">
    <source>
        <dbReference type="SAM" id="Phobius"/>
    </source>
</evidence>
<evidence type="ECO:0000313" key="3">
    <source>
        <dbReference type="EMBL" id="CAI2367851.1"/>
    </source>
</evidence>
<reference evidence="3" key="1">
    <citation type="submission" date="2023-07" db="EMBL/GenBank/DDBJ databases">
        <authorList>
            <consortium name="AG Swart"/>
            <person name="Singh M."/>
            <person name="Singh A."/>
            <person name="Seah K."/>
            <person name="Emmerich C."/>
        </authorList>
    </citation>
    <scope>NUCLEOTIDE SEQUENCE</scope>
    <source>
        <strain evidence="3">DP1</strain>
    </source>
</reference>
<dbReference type="AlphaFoldDB" id="A0AAD1UEK1"/>
<name>A0AAD1UEK1_EUPCR</name>
<feature type="transmembrane region" description="Helical" evidence="2">
    <location>
        <begin position="86"/>
        <end position="108"/>
    </location>
</feature>
<feature type="transmembrane region" description="Helical" evidence="2">
    <location>
        <begin position="13"/>
        <end position="29"/>
    </location>
</feature>
<dbReference type="EMBL" id="CAMPGE010008972">
    <property type="protein sequence ID" value="CAI2367851.1"/>
    <property type="molecule type" value="Genomic_DNA"/>
</dbReference>
<evidence type="ECO:0000313" key="4">
    <source>
        <dbReference type="Proteomes" id="UP001295684"/>
    </source>
</evidence>
<accession>A0AAD1UEK1</accession>
<keyword evidence="4" id="KW-1185">Reference proteome</keyword>
<keyword evidence="2" id="KW-0472">Membrane</keyword>
<organism evidence="3 4">
    <name type="scientific">Euplotes crassus</name>
    <dbReference type="NCBI Taxonomy" id="5936"/>
    <lineage>
        <taxon>Eukaryota</taxon>
        <taxon>Sar</taxon>
        <taxon>Alveolata</taxon>
        <taxon>Ciliophora</taxon>
        <taxon>Intramacronucleata</taxon>
        <taxon>Spirotrichea</taxon>
        <taxon>Hypotrichia</taxon>
        <taxon>Euplotida</taxon>
        <taxon>Euplotidae</taxon>
        <taxon>Moneuplotes</taxon>
    </lineage>
</organism>
<gene>
    <name evidence="3" type="ORF">ECRASSUSDP1_LOCUS9139</name>
</gene>
<sequence>MVLDFETRKFSRYIFYFMLLSCCISHALARGGGKKKASTGGNGNSVDNTYCLYVGLDCSATCCIQQACGETLDECEFGYDPDEYSLLYIALAVIAIVIVIPVVVASVVPCCIRACLFLNQKCCCRSRSKNSKEITEIGSRKGNTTTQFPLNSINSDDKELGPMKNERLVRNQDSFSLDNLALASSNRSKGKGNKVQPHESAVLNKGYINNDAENSAREVDSYLDEKDYIVRWDKPKKLHEKVHFSGSLEDLSSRNYDDIHASDNIKEKKRNNLRETANPSFEDEGIRIDDDMSFTKKETILPRDAPSMLISRAEEEKYILDDTQLIDEFDAQKNLNFTNDSLDNKLLMMEGAQPPKKKTIPPKPRRNSIDKIGKSRRTEANEKLILEELERWEAEKKKSQKRR</sequence>
<keyword evidence="2" id="KW-0812">Transmembrane</keyword>
<evidence type="ECO:0000256" key="1">
    <source>
        <dbReference type="SAM" id="MobiDB-lite"/>
    </source>
</evidence>
<comment type="caution">
    <text evidence="3">The sequence shown here is derived from an EMBL/GenBank/DDBJ whole genome shotgun (WGS) entry which is preliminary data.</text>
</comment>
<dbReference type="Proteomes" id="UP001295684">
    <property type="component" value="Unassembled WGS sequence"/>
</dbReference>
<protein>
    <submittedName>
        <fullName evidence="3">Uncharacterized protein</fullName>
    </submittedName>
</protein>
<feature type="compositionally biased region" description="Basic residues" evidence="1">
    <location>
        <begin position="355"/>
        <end position="366"/>
    </location>
</feature>
<keyword evidence="2" id="KW-1133">Transmembrane helix</keyword>